<dbReference type="PROSITE" id="PS50937">
    <property type="entry name" value="HTH_MERR_2"/>
    <property type="match status" value="1"/>
</dbReference>
<evidence type="ECO:0000259" key="2">
    <source>
        <dbReference type="PROSITE" id="PS50937"/>
    </source>
</evidence>
<dbReference type="Proteomes" id="UP001519332">
    <property type="component" value="Unassembled WGS sequence"/>
</dbReference>
<dbReference type="SUPFAM" id="SSF46955">
    <property type="entry name" value="Putative DNA-binding domain"/>
    <property type="match status" value="1"/>
</dbReference>
<accession>A0ABS4T8Z7</accession>
<dbReference type="RefSeq" id="WP_209635432.1">
    <property type="nucleotide sequence ID" value="NZ_JAGINW010000001.1"/>
</dbReference>
<feature type="domain" description="HTH merR-type" evidence="2">
    <location>
        <begin position="3"/>
        <end position="71"/>
    </location>
</feature>
<proteinExistence type="predicted"/>
<dbReference type="InterPro" id="IPR000551">
    <property type="entry name" value="MerR-type_HTH_dom"/>
</dbReference>
<sequence length="252" mass="27560">MAEYRIDDLARVSGTTVRNIRVYQDRGLLPAPIRRGRTAIYTDAHLSRLRLVTNMLGRGYAFAQIGEMLAAWESGRSLADVLGLEEAMGVPWSSDVPTTITVRELRRLFGKQLTVANTRKALELDLLRRQGTSFVVPSPQLLAAGYELVKLGVPLDEVLELAGVLQHEVDHVAGLLVGLVRQYVLDPKGADWLPSGAEVPYYADVLRRLPPVVISALTAAVARSTARVIPDMVGDRLEALIKRTAVSGDKLS</sequence>
<keyword evidence="4" id="KW-1185">Reference proteome</keyword>
<dbReference type="InterPro" id="IPR009061">
    <property type="entry name" value="DNA-bd_dom_put_sf"/>
</dbReference>
<dbReference type="Pfam" id="PF13411">
    <property type="entry name" value="MerR_1"/>
    <property type="match status" value="1"/>
</dbReference>
<dbReference type="Gene3D" id="1.10.1660.10">
    <property type="match status" value="1"/>
</dbReference>
<comment type="caution">
    <text evidence="3">The sequence shown here is derived from an EMBL/GenBank/DDBJ whole genome shotgun (WGS) entry which is preliminary data.</text>
</comment>
<reference evidence="3 4" key="1">
    <citation type="submission" date="2021-03" db="EMBL/GenBank/DDBJ databases">
        <title>Sequencing the genomes of 1000 actinobacteria strains.</title>
        <authorList>
            <person name="Klenk H.-P."/>
        </authorList>
    </citation>
    <scope>NUCLEOTIDE SEQUENCE [LARGE SCALE GENOMIC DNA]</scope>
    <source>
        <strain evidence="3 4">DSM 46670</strain>
    </source>
</reference>
<dbReference type="PANTHER" id="PTHR30204:SF93">
    <property type="entry name" value="HTH MERR-TYPE DOMAIN-CONTAINING PROTEIN"/>
    <property type="match status" value="1"/>
</dbReference>
<dbReference type="EMBL" id="JAGINW010000001">
    <property type="protein sequence ID" value="MBP2320897.1"/>
    <property type="molecule type" value="Genomic_DNA"/>
</dbReference>
<evidence type="ECO:0000256" key="1">
    <source>
        <dbReference type="ARBA" id="ARBA00023125"/>
    </source>
</evidence>
<dbReference type="PANTHER" id="PTHR30204">
    <property type="entry name" value="REDOX-CYCLING DRUG-SENSING TRANSCRIPTIONAL ACTIVATOR SOXR"/>
    <property type="match status" value="1"/>
</dbReference>
<evidence type="ECO:0000313" key="4">
    <source>
        <dbReference type="Proteomes" id="UP001519332"/>
    </source>
</evidence>
<evidence type="ECO:0000313" key="3">
    <source>
        <dbReference type="EMBL" id="MBP2320897.1"/>
    </source>
</evidence>
<name>A0ABS4T8Z7_9PSEU</name>
<gene>
    <name evidence="3" type="ORF">JOF56_001282</name>
</gene>
<dbReference type="GO" id="GO:0003677">
    <property type="term" value="F:DNA binding"/>
    <property type="evidence" value="ECO:0007669"/>
    <property type="project" value="UniProtKB-KW"/>
</dbReference>
<protein>
    <submittedName>
        <fullName evidence="3">DNA-binding transcriptional MerR regulator</fullName>
    </submittedName>
</protein>
<dbReference type="InterPro" id="IPR047057">
    <property type="entry name" value="MerR_fam"/>
</dbReference>
<organism evidence="3 4">
    <name type="scientific">Kibdelosporangium banguiense</name>
    <dbReference type="NCBI Taxonomy" id="1365924"/>
    <lineage>
        <taxon>Bacteria</taxon>
        <taxon>Bacillati</taxon>
        <taxon>Actinomycetota</taxon>
        <taxon>Actinomycetes</taxon>
        <taxon>Pseudonocardiales</taxon>
        <taxon>Pseudonocardiaceae</taxon>
        <taxon>Kibdelosporangium</taxon>
    </lineage>
</organism>
<dbReference type="SMART" id="SM00422">
    <property type="entry name" value="HTH_MERR"/>
    <property type="match status" value="1"/>
</dbReference>
<keyword evidence="1 3" id="KW-0238">DNA-binding</keyword>